<dbReference type="AlphaFoldDB" id="A0AB38BXY9"/>
<name>A0AB38BXY9_PSESX</name>
<reference evidence="3 4" key="1">
    <citation type="submission" date="2016-10" db="EMBL/GenBank/DDBJ databases">
        <authorList>
            <person name="Varghese N."/>
            <person name="Submissions S."/>
        </authorList>
    </citation>
    <scope>NUCLEOTIDE SEQUENCE [LARGE SCALE GENOMIC DNA]</scope>
    <source>
        <strain evidence="2 3">BS0292</strain>
        <strain evidence="1 4">BS2122</strain>
    </source>
</reference>
<comment type="caution">
    <text evidence="2">The sequence shown here is derived from an EMBL/GenBank/DDBJ whole genome shotgun (WGS) entry which is preliminary data.</text>
</comment>
<dbReference type="RefSeq" id="WP_003371213.1">
    <property type="nucleotide sequence ID" value="NZ_BAAFGM010000031.1"/>
</dbReference>
<evidence type="ECO:0000313" key="1">
    <source>
        <dbReference type="EMBL" id="SDO06190.1"/>
    </source>
</evidence>
<evidence type="ECO:0000313" key="4">
    <source>
        <dbReference type="Proteomes" id="UP000183853"/>
    </source>
</evidence>
<organism evidence="2 3">
    <name type="scientific">Pseudomonas syringae</name>
    <dbReference type="NCBI Taxonomy" id="317"/>
    <lineage>
        <taxon>Bacteria</taxon>
        <taxon>Pseudomonadati</taxon>
        <taxon>Pseudomonadota</taxon>
        <taxon>Gammaproteobacteria</taxon>
        <taxon>Pseudomonadales</taxon>
        <taxon>Pseudomonadaceae</taxon>
        <taxon>Pseudomonas</taxon>
    </lineage>
</organism>
<proteinExistence type="predicted"/>
<accession>A0AB38BXY9</accession>
<gene>
    <name evidence="2" type="ORF">SAMN05444065_11493</name>
    <name evidence="1" type="ORF">SAMN05444505_11386</name>
</gene>
<dbReference type="Proteomes" id="UP000183083">
    <property type="component" value="Unassembled WGS sequence"/>
</dbReference>
<dbReference type="EMBL" id="FNHM01000013">
    <property type="protein sequence ID" value="SDO06190.1"/>
    <property type="molecule type" value="Genomic_DNA"/>
</dbReference>
<sequence>MNKELMMRELNEQEMSQINGGMSTGEGVAAIGVVVAATALAPATAVGAGVILAGVAAVSAFDAFQSYQMAQ</sequence>
<dbReference type="EMBL" id="FOVV01000014">
    <property type="protein sequence ID" value="SFO36597.1"/>
    <property type="molecule type" value="Genomic_DNA"/>
</dbReference>
<evidence type="ECO:0000313" key="3">
    <source>
        <dbReference type="Proteomes" id="UP000183083"/>
    </source>
</evidence>
<evidence type="ECO:0000313" key="2">
    <source>
        <dbReference type="EMBL" id="SFO36597.1"/>
    </source>
</evidence>
<dbReference type="Proteomes" id="UP000183853">
    <property type="component" value="Unassembled WGS sequence"/>
</dbReference>
<protein>
    <submittedName>
        <fullName evidence="2">Bacteriocin-type signal sequence-containing protein</fullName>
    </submittedName>
</protein>